<protein>
    <recommendedName>
        <fullName evidence="9">RNase III domain-containing protein</fullName>
    </recommendedName>
</protein>
<comment type="cofactor">
    <cofactor evidence="2">
        <name>Mg(2+)</name>
        <dbReference type="ChEBI" id="CHEBI:18420"/>
    </cofactor>
</comment>
<evidence type="ECO:0000256" key="2">
    <source>
        <dbReference type="ARBA" id="ARBA00001946"/>
    </source>
</evidence>
<evidence type="ECO:0000259" key="9">
    <source>
        <dbReference type="PROSITE" id="PS50142"/>
    </source>
</evidence>
<dbReference type="EMBL" id="JAYKXN010000001">
    <property type="protein sequence ID" value="KAK7316574.1"/>
    <property type="molecule type" value="Genomic_DNA"/>
</dbReference>
<dbReference type="PANTHER" id="PTHR14950:SF54">
    <property type="entry name" value="RNASE II-LIKE 1"/>
    <property type="match status" value="1"/>
</dbReference>
<evidence type="ECO:0000313" key="10">
    <source>
        <dbReference type="EMBL" id="KAK7316574.1"/>
    </source>
</evidence>
<keyword evidence="7" id="KW-0460">Magnesium</keyword>
<accession>A0AAN9KGD0</accession>
<evidence type="ECO:0000256" key="3">
    <source>
        <dbReference type="ARBA" id="ARBA00022722"/>
    </source>
</evidence>
<gene>
    <name evidence="10" type="ORF">RJT34_00139</name>
</gene>
<keyword evidence="8" id="KW-0694">RNA-binding</keyword>
<sequence>MEAIFQAQTLANNNEAKEDTTYPCSSTPPNLEEVETILGYEFKDKDLLEKAFTHSSWLLSAKLFCSERLEYIGDAVLNLLVTKEQFLTYPDLDPGHLTQLRAANVNTEKLARVAIKHGFHRYLRHKKPRLDEQIQEFIEVIKDYPLHSNGLIEAPKDLADIVESTIGAVYIDCGFSIDNVWKIFRTLLEPTIDPENMQKHPVTELYEFCQKQNLKVQFVDLWKESMAFNVLIDEKLAGTGICAAKKHIAQSRAAKDALNNIDLVLNSRKMQINEDATRE</sequence>
<keyword evidence="6" id="KW-0378">Hydrolase</keyword>
<dbReference type="GO" id="GO:0005634">
    <property type="term" value="C:nucleus"/>
    <property type="evidence" value="ECO:0007669"/>
    <property type="project" value="TreeGrafter"/>
</dbReference>
<dbReference type="InterPro" id="IPR036389">
    <property type="entry name" value="RNase_III_sf"/>
</dbReference>
<dbReference type="SMART" id="SM00358">
    <property type="entry name" value="DSRM"/>
    <property type="match status" value="1"/>
</dbReference>
<comment type="caution">
    <text evidence="10">The sequence shown here is derived from an EMBL/GenBank/DDBJ whole genome shotgun (WGS) entry which is preliminary data.</text>
</comment>
<dbReference type="Pfam" id="PF00035">
    <property type="entry name" value="dsrm"/>
    <property type="match status" value="1"/>
</dbReference>
<dbReference type="PROSITE" id="PS50142">
    <property type="entry name" value="RNASE_3_2"/>
    <property type="match status" value="1"/>
</dbReference>
<keyword evidence="4" id="KW-0479">Metal-binding</keyword>
<evidence type="ECO:0000256" key="7">
    <source>
        <dbReference type="ARBA" id="ARBA00022842"/>
    </source>
</evidence>
<dbReference type="Gene3D" id="3.30.160.20">
    <property type="match status" value="1"/>
</dbReference>
<dbReference type="CDD" id="cd00593">
    <property type="entry name" value="RIBOc"/>
    <property type="match status" value="1"/>
</dbReference>
<keyword evidence="11" id="KW-1185">Reference proteome</keyword>
<evidence type="ECO:0000256" key="4">
    <source>
        <dbReference type="ARBA" id="ARBA00022723"/>
    </source>
</evidence>
<evidence type="ECO:0000256" key="8">
    <source>
        <dbReference type="ARBA" id="ARBA00022884"/>
    </source>
</evidence>
<dbReference type="PANTHER" id="PTHR14950">
    <property type="entry name" value="DICER-RELATED"/>
    <property type="match status" value="1"/>
</dbReference>
<dbReference type="GO" id="GO:0003723">
    <property type="term" value="F:RNA binding"/>
    <property type="evidence" value="ECO:0007669"/>
    <property type="project" value="UniProtKB-KW"/>
</dbReference>
<evidence type="ECO:0000256" key="6">
    <source>
        <dbReference type="ARBA" id="ARBA00022801"/>
    </source>
</evidence>
<dbReference type="GO" id="GO:0004525">
    <property type="term" value="F:ribonuclease III activity"/>
    <property type="evidence" value="ECO:0007669"/>
    <property type="project" value="InterPro"/>
</dbReference>
<feature type="domain" description="RNase III" evidence="9">
    <location>
        <begin position="31"/>
        <end position="174"/>
    </location>
</feature>
<dbReference type="AlphaFoldDB" id="A0AAN9KGD0"/>
<dbReference type="Proteomes" id="UP001359559">
    <property type="component" value="Unassembled WGS sequence"/>
</dbReference>
<evidence type="ECO:0000256" key="5">
    <source>
        <dbReference type="ARBA" id="ARBA00022759"/>
    </source>
</evidence>
<dbReference type="GO" id="GO:0030422">
    <property type="term" value="P:siRNA processing"/>
    <property type="evidence" value="ECO:0007669"/>
    <property type="project" value="TreeGrafter"/>
</dbReference>
<evidence type="ECO:0000256" key="1">
    <source>
        <dbReference type="ARBA" id="ARBA00001936"/>
    </source>
</evidence>
<dbReference type="SMART" id="SM00535">
    <property type="entry name" value="RIBOc"/>
    <property type="match status" value="1"/>
</dbReference>
<dbReference type="InterPro" id="IPR000999">
    <property type="entry name" value="RNase_III_dom"/>
</dbReference>
<evidence type="ECO:0000313" key="11">
    <source>
        <dbReference type="Proteomes" id="UP001359559"/>
    </source>
</evidence>
<dbReference type="Gene3D" id="1.10.1520.10">
    <property type="entry name" value="Ribonuclease III domain"/>
    <property type="match status" value="1"/>
</dbReference>
<organism evidence="10 11">
    <name type="scientific">Clitoria ternatea</name>
    <name type="common">Butterfly pea</name>
    <dbReference type="NCBI Taxonomy" id="43366"/>
    <lineage>
        <taxon>Eukaryota</taxon>
        <taxon>Viridiplantae</taxon>
        <taxon>Streptophyta</taxon>
        <taxon>Embryophyta</taxon>
        <taxon>Tracheophyta</taxon>
        <taxon>Spermatophyta</taxon>
        <taxon>Magnoliopsida</taxon>
        <taxon>eudicotyledons</taxon>
        <taxon>Gunneridae</taxon>
        <taxon>Pentapetalae</taxon>
        <taxon>rosids</taxon>
        <taxon>fabids</taxon>
        <taxon>Fabales</taxon>
        <taxon>Fabaceae</taxon>
        <taxon>Papilionoideae</taxon>
        <taxon>50 kb inversion clade</taxon>
        <taxon>NPAAA clade</taxon>
        <taxon>indigoferoid/millettioid clade</taxon>
        <taxon>Phaseoleae</taxon>
        <taxon>Clitoria</taxon>
    </lineage>
</organism>
<dbReference type="GO" id="GO:0005737">
    <property type="term" value="C:cytoplasm"/>
    <property type="evidence" value="ECO:0007669"/>
    <property type="project" value="TreeGrafter"/>
</dbReference>
<name>A0AAN9KGD0_CLITE</name>
<dbReference type="SUPFAM" id="SSF54768">
    <property type="entry name" value="dsRNA-binding domain-like"/>
    <property type="match status" value="1"/>
</dbReference>
<keyword evidence="5" id="KW-0255">Endonuclease</keyword>
<proteinExistence type="predicted"/>
<keyword evidence="3" id="KW-0540">Nuclease</keyword>
<dbReference type="SUPFAM" id="SSF69065">
    <property type="entry name" value="RNase III domain-like"/>
    <property type="match status" value="1"/>
</dbReference>
<dbReference type="FunFam" id="1.10.1520.10:FF:000004">
    <property type="entry name" value="Endoribonuclease dicer-like 1"/>
    <property type="match status" value="1"/>
</dbReference>
<dbReference type="InterPro" id="IPR014720">
    <property type="entry name" value="dsRBD_dom"/>
</dbReference>
<dbReference type="GO" id="GO:0046872">
    <property type="term" value="F:metal ion binding"/>
    <property type="evidence" value="ECO:0007669"/>
    <property type="project" value="UniProtKB-KW"/>
</dbReference>
<comment type="cofactor">
    <cofactor evidence="1">
        <name>Mn(2+)</name>
        <dbReference type="ChEBI" id="CHEBI:29035"/>
    </cofactor>
</comment>
<dbReference type="Pfam" id="PF00636">
    <property type="entry name" value="Ribonuclease_3"/>
    <property type="match status" value="1"/>
</dbReference>
<reference evidence="10 11" key="1">
    <citation type="submission" date="2024-01" db="EMBL/GenBank/DDBJ databases">
        <title>The genomes of 5 underutilized Papilionoideae crops provide insights into root nodulation and disease resistance.</title>
        <authorList>
            <person name="Yuan L."/>
        </authorList>
    </citation>
    <scope>NUCLEOTIDE SEQUENCE [LARGE SCALE GENOMIC DNA]</scope>
    <source>
        <strain evidence="10">LY-2023</strain>
        <tissue evidence="10">Leaf</tissue>
    </source>
</reference>